<evidence type="ECO:0000256" key="2">
    <source>
        <dbReference type="SAM" id="SignalP"/>
    </source>
</evidence>
<evidence type="ECO:0000313" key="5">
    <source>
        <dbReference type="Proteomes" id="UP000030341"/>
    </source>
</evidence>
<feature type="signal peptide" evidence="2">
    <location>
        <begin position="1"/>
        <end position="19"/>
    </location>
</feature>
<dbReference type="AlphaFoldDB" id="A0A0A7ED73"/>
<keyword evidence="2" id="KW-0732">Signal</keyword>
<dbReference type="RefSeq" id="WP_038637984.1">
    <property type="nucleotide sequence ID" value="NZ_CP009888.1"/>
</dbReference>
<dbReference type="GO" id="GO:0043130">
    <property type="term" value="F:ubiquitin binding"/>
    <property type="evidence" value="ECO:0007669"/>
    <property type="project" value="InterPro"/>
</dbReference>
<dbReference type="PROSITE" id="PS50179">
    <property type="entry name" value="VHS"/>
    <property type="match status" value="1"/>
</dbReference>
<keyword evidence="5" id="KW-1185">Reference proteome</keyword>
<organism evidence="4 5">
    <name type="scientific">Pseudoalteromonas piratica</name>
    <dbReference type="NCBI Taxonomy" id="1348114"/>
    <lineage>
        <taxon>Bacteria</taxon>
        <taxon>Pseudomonadati</taxon>
        <taxon>Pseudomonadota</taxon>
        <taxon>Gammaproteobacteria</taxon>
        <taxon>Alteromonadales</taxon>
        <taxon>Pseudoalteromonadaceae</taxon>
        <taxon>Pseudoalteromonas</taxon>
    </lineage>
</organism>
<evidence type="ECO:0000259" key="3">
    <source>
        <dbReference type="PROSITE" id="PS50179"/>
    </source>
</evidence>
<protein>
    <submittedName>
        <fullName evidence="4">LppC lipoprotein</fullName>
    </submittedName>
</protein>
<evidence type="ECO:0000256" key="1">
    <source>
        <dbReference type="ARBA" id="ARBA00023136"/>
    </source>
</evidence>
<dbReference type="PANTHER" id="PTHR38038">
    <property type="entry name" value="PENICILLIN-BINDING PROTEIN ACTIVATOR LPOA"/>
    <property type="match status" value="1"/>
</dbReference>
<dbReference type="Pfam" id="PF04348">
    <property type="entry name" value="LppC"/>
    <property type="match status" value="1"/>
</dbReference>
<dbReference type="Proteomes" id="UP000030341">
    <property type="component" value="Chromosome 1"/>
</dbReference>
<keyword evidence="4" id="KW-0449">Lipoprotein</keyword>
<dbReference type="eggNOG" id="COG3107">
    <property type="taxonomic scope" value="Bacteria"/>
</dbReference>
<dbReference type="HOGENOM" id="CLU_026091_1_0_6"/>
<dbReference type="GO" id="GO:0030234">
    <property type="term" value="F:enzyme regulator activity"/>
    <property type="evidence" value="ECO:0007669"/>
    <property type="project" value="TreeGrafter"/>
</dbReference>
<sequence length="625" mass="71154">MRLKLLGLMALFSLLSACSTTEKTPVVEQVKTQPKVEVDLNAQSLYQKALTKRDFDKIQLLYTARDKAIEEQDWQLVITICELLIESDGPDTVRNQLYIALAYTQQQDYHAALRTLESLNAKLTSPMHFYLHQEIYGNIYAAQALPHKAAPYYIRASETANKHQFNANKLNKSLWQVLNQLSIKQLEALNEGSSIQRGWVSLALYTQLYIGDATSLQAAINKWDYAYSNHPASFALPDDMQKIINVEPIRVNKIAVILPSNQSKQKALAQSLKAGVLAASENHPDRELHFIDSALTPEQISEQLTLLNPDFVIGPLLKANIDKLQQAGTLDAYPSMFLNTTPQALQSIDHFAFALNPEHEVTQAVYHFVNQEFKKPLVIAPGNHLGQRLANHFTNQWLEFSENEPQIGFYANKRDVQKMVRELLEVDKSKQRIREISLMFKGQLHDQPRSRRDIDAIYIIADATQTRLLKPSFDVNISPFAKRIPIFASSRSHDIKSDKTDKKDLAGLYFSEIPWMLPLTGTQQTLRSDFDEIWPERSTLEQQLFAMGFDAVQLIPHLRQLQMVPGKTLAGLTGNLTVNQDGDVERQLKWAQYREKQIVTLDIKTEKPTPLFIKNHQQETQEATL</sequence>
<dbReference type="GO" id="GO:0035091">
    <property type="term" value="F:phosphatidylinositol binding"/>
    <property type="evidence" value="ECO:0007669"/>
    <property type="project" value="InterPro"/>
</dbReference>
<feature type="domain" description="VHS" evidence="3">
    <location>
        <begin position="64"/>
        <end position="121"/>
    </location>
</feature>
<dbReference type="CDD" id="cd06339">
    <property type="entry name" value="PBP1_YraM_LppC_lipoprotein-like"/>
    <property type="match status" value="1"/>
</dbReference>
<dbReference type="STRING" id="1348114.OM33_01835"/>
<dbReference type="Gene3D" id="3.40.50.2300">
    <property type="match status" value="2"/>
</dbReference>
<keyword evidence="1" id="KW-0472">Membrane</keyword>
<name>A0A0A7ED73_9GAMM</name>
<dbReference type="SUPFAM" id="SSF53822">
    <property type="entry name" value="Periplasmic binding protein-like I"/>
    <property type="match status" value="1"/>
</dbReference>
<dbReference type="GO" id="GO:0031241">
    <property type="term" value="C:periplasmic side of cell outer membrane"/>
    <property type="evidence" value="ECO:0007669"/>
    <property type="project" value="TreeGrafter"/>
</dbReference>
<dbReference type="InterPro" id="IPR002014">
    <property type="entry name" value="VHS_dom"/>
</dbReference>
<dbReference type="PANTHER" id="PTHR38038:SF1">
    <property type="entry name" value="PENICILLIN-BINDING PROTEIN ACTIVATOR LPOA"/>
    <property type="match status" value="1"/>
</dbReference>
<feature type="chain" id="PRO_5002039055" evidence="2">
    <location>
        <begin position="20"/>
        <end position="625"/>
    </location>
</feature>
<reference evidence="4 5" key="1">
    <citation type="submission" date="2014-11" db="EMBL/GenBank/DDBJ databases">
        <title>Complete Genome Sequence of Pseudoalteromonas sp. Strain OCN003 Isolated from Kaneohe Bay, Oahu, Hawaii.</title>
        <authorList>
            <person name="Beurmann S."/>
            <person name="Videau P."/>
            <person name="Ushijima B."/>
            <person name="Smith A.M."/>
            <person name="Aeby G.S."/>
            <person name="Callahan S.M."/>
            <person name="Belcaid M."/>
        </authorList>
    </citation>
    <scope>NUCLEOTIDE SEQUENCE [LARGE SCALE GENOMIC DNA]</scope>
    <source>
        <strain evidence="4 5">OCN003</strain>
    </source>
</reference>
<accession>A0A0A7ED73</accession>
<proteinExistence type="predicted"/>
<gene>
    <name evidence="4" type="ORF">OM33_01835</name>
</gene>
<dbReference type="InterPro" id="IPR007443">
    <property type="entry name" value="LpoA"/>
</dbReference>
<dbReference type="InterPro" id="IPR028082">
    <property type="entry name" value="Peripla_BP_I"/>
</dbReference>
<dbReference type="KEGG" id="pseo:OM33_01835"/>
<dbReference type="Gene3D" id="1.25.40.650">
    <property type="match status" value="1"/>
</dbReference>
<evidence type="ECO:0000313" key="4">
    <source>
        <dbReference type="EMBL" id="AIY64031.1"/>
    </source>
</evidence>
<dbReference type="GO" id="GO:0009252">
    <property type="term" value="P:peptidoglycan biosynthetic process"/>
    <property type="evidence" value="ECO:0007669"/>
    <property type="project" value="TreeGrafter"/>
</dbReference>
<dbReference type="EMBL" id="CP009888">
    <property type="protein sequence ID" value="AIY64031.1"/>
    <property type="molecule type" value="Genomic_DNA"/>
</dbReference>
<dbReference type="PROSITE" id="PS51257">
    <property type="entry name" value="PROKAR_LIPOPROTEIN"/>
    <property type="match status" value="1"/>
</dbReference>